<feature type="compositionally biased region" description="Basic and acidic residues" evidence="1">
    <location>
        <begin position="185"/>
        <end position="200"/>
    </location>
</feature>
<feature type="compositionally biased region" description="Basic and acidic residues" evidence="1">
    <location>
        <begin position="91"/>
        <end position="100"/>
    </location>
</feature>
<evidence type="ECO:0000256" key="1">
    <source>
        <dbReference type="SAM" id="MobiDB-lite"/>
    </source>
</evidence>
<feature type="region of interest" description="Disordered" evidence="1">
    <location>
        <begin position="155"/>
        <end position="268"/>
    </location>
</feature>
<reference evidence="2 3" key="1">
    <citation type="journal article" date="2018" name="Cell">
        <title>The Chara Genome: Secondary Complexity and Implications for Plant Terrestrialization.</title>
        <authorList>
            <person name="Nishiyama T."/>
            <person name="Sakayama H."/>
            <person name="Vries J.D."/>
            <person name="Buschmann H."/>
            <person name="Saint-Marcoux D."/>
            <person name="Ullrich K.K."/>
            <person name="Haas F.B."/>
            <person name="Vanderstraeten L."/>
            <person name="Becker D."/>
            <person name="Lang D."/>
            <person name="Vosolsobe S."/>
            <person name="Rombauts S."/>
            <person name="Wilhelmsson P.K.I."/>
            <person name="Janitza P."/>
            <person name="Kern R."/>
            <person name="Heyl A."/>
            <person name="Rumpler F."/>
            <person name="Villalobos L.I.A.C."/>
            <person name="Clay J.M."/>
            <person name="Skokan R."/>
            <person name="Toyoda A."/>
            <person name="Suzuki Y."/>
            <person name="Kagoshima H."/>
            <person name="Schijlen E."/>
            <person name="Tajeshwar N."/>
            <person name="Catarino B."/>
            <person name="Hetherington A.J."/>
            <person name="Saltykova A."/>
            <person name="Bonnot C."/>
            <person name="Breuninger H."/>
            <person name="Symeonidi A."/>
            <person name="Radhakrishnan G.V."/>
            <person name="Van Nieuwerburgh F."/>
            <person name="Deforce D."/>
            <person name="Chang C."/>
            <person name="Karol K.G."/>
            <person name="Hedrich R."/>
            <person name="Ulvskov P."/>
            <person name="Glockner G."/>
            <person name="Delwiche C.F."/>
            <person name="Petrasek J."/>
            <person name="Van de Peer Y."/>
            <person name="Friml J."/>
            <person name="Beilby M."/>
            <person name="Dolan L."/>
            <person name="Kohara Y."/>
            <person name="Sugano S."/>
            <person name="Fujiyama A."/>
            <person name="Delaux P.-M."/>
            <person name="Quint M."/>
            <person name="TheiBen G."/>
            <person name="Hagemann M."/>
            <person name="Harholt J."/>
            <person name="Dunand C."/>
            <person name="Zachgo S."/>
            <person name="Langdale J."/>
            <person name="Maumus F."/>
            <person name="Straeten D.V.D."/>
            <person name="Gould S.B."/>
            <person name="Rensing S.A."/>
        </authorList>
    </citation>
    <scope>NUCLEOTIDE SEQUENCE [LARGE SCALE GENOMIC DNA]</scope>
    <source>
        <strain evidence="2 3">S276</strain>
    </source>
</reference>
<dbReference type="Proteomes" id="UP000265515">
    <property type="component" value="Unassembled WGS sequence"/>
</dbReference>
<feature type="compositionally biased region" description="Basic and acidic residues" evidence="1">
    <location>
        <begin position="237"/>
        <end position="254"/>
    </location>
</feature>
<dbReference type="EMBL" id="BFEA01000512">
    <property type="protein sequence ID" value="GBG85264.1"/>
    <property type="molecule type" value="Genomic_DNA"/>
</dbReference>
<sequence>MPLCRHFAGLYDDYSKRLPTPVQYLNLALKVSKERPVLPREYVFRLVTTHEGSSSLAQENRETPVGHGSAVRGTGGQSKRCNIQTQGDTYSIRDETRRESGISGQEVGGSEVGGLGGMGVVRDSSGGEPTSSEKKRERQRMVREEVAEEIRRMKRMKGHSEPMIGGDGGDIEERASGKRTPGMRGRQEQGVENRLSKEEGATASKKARRPDGLTIRDGQAMGGGDSAHPGVAAAIEPSEKSKRKLVAEEGDGQKKPRRRKTAEGTTGSEMAVGRQYDEAAAFWLEYEWNDDGETVEKELLVQLLIDPRKVCDIPAWERYYNHRSLTRDGVDDIKGAMLRQFHEEKWKIWTKYPLVLAPITKMSSSQRTRTSTFITLSTGNTPWLL</sequence>
<feature type="compositionally biased region" description="Gly residues" evidence="1">
    <location>
        <begin position="106"/>
        <end position="119"/>
    </location>
</feature>
<protein>
    <submittedName>
        <fullName evidence="2">Uncharacterized protein</fullName>
    </submittedName>
</protein>
<accession>A0A388LSF4</accession>
<dbReference type="AlphaFoldDB" id="A0A388LSF4"/>
<dbReference type="Gramene" id="GBG85264">
    <property type="protein sequence ID" value="GBG85264"/>
    <property type="gene ID" value="CBR_g39832"/>
</dbReference>
<feature type="compositionally biased region" description="Polar residues" evidence="1">
    <location>
        <begin position="77"/>
        <end position="89"/>
    </location>
</feature>
<gene>
    <name evidence="2" type="ORF">CBR_g39832</name>
</gene>
<feature type="compositionally biased region" description="Basic and acidic residues" evidence="1">
    <location>
        <begin position="131"/>
        <end position="143"/>
    </location>
</feature>
<proteinExistence type="predicted"/>
<keyword evidence="3" id="KW-1185">Reference proteome</keyword>
<name>A0A388LSF4_CHABU</name>
<evidence type="ECO:0000313" key="3">
    <source>
        <dbReference type="Proteomes" id="UP000265515"/>
    </source>
</evidence>
<evidence type="ECO:0000313" key="2">
    <source>
        <dbReference type="EMBL" id="GBG85264.1"/>
    </source>
</evidence>
<organism evidence="2 3">
    <name type="scientific">Chara braunii</name>
    <name type="common">Braun's stonewort</name>
    <dbReference type="NCBI Taxonomy" id="69332"/>
    <lineage>
        <taxon>Eukaryota</taxon>
        <taxon>Viridiplantae</taxon>
        <taxon>Streptophyta</taxon>
        <taxon>Charophyceae</taxon>
        <taxon>Charales</taxon>
        <taxon>Characeae</taxon>
        <taxon>Chara</taxon>
    </lineage>
</organism>
<comment type="caution">
    <text evidence="2">The sequence shown here is derived from an EMBL/GenBank/DDBJ whole genome shotgun (WGS) entry which is preliminary data.</text>
</comment>
<feature type="region of interest" description="Disordered" evidence="1">
    <location>
        <begin position="51"/>
        <end position="143"/>
    </location>
</feature>